<feature type="transmembrane region" description="Helical" evidence="2">
    <location>
        <begin position="40"/>
        <end position="60"/>
    </location>
</feature>
<reference evidence="3 4" key="1">
    <citation type="submission" date="2016-05" db="EMBL/GenBank/DDBJ databases">
        <title>Paenibacillus oryzae. sp. nov., isolated from the rice root.</title>
        <authorList>
            <person name="Zhang J."/>
            <person name="Zhang X."/>
        </authorList>
    </citation>
    <scope>NUCLEOTIDE SEQUENCE [LARGE SCALE GENOMIC DNA]</scope>
    <source>
        <strain evidence="3 4">1DrF-4</strain>
    </source>
</reference>
<name>A0A1A5YPR8_9BACL</name>
<evidence type="ECO:0000313" key="4">
    <source>
        <dbReference type="Proteomes" id="UP000092024"/>
    </source>
</evidence>
<keyword evidence="2" id="KW-0812">Transmembrane</keyword>
<organism evidence="3 4">
    <name type="scientific">Paenibacillus oryzae</name>
    <dbReference type="NCBI Taxonomy" id="1844972"/>
    <lineage>
        <taxon>Bacteria</taxon>
        <taxon>Bacillati</taxon>
        <taxon>Bacillota</taxon>
        <taxon>Bacilli</taxon>
        <taxon>Bacillales</taxon>
        <taxon>Paenibacillaceae</taxon>
        <taxon>Paenibacillus</taxon>
    </lineage>
</organism>
<dbReference type="AlphaFoldDB" id="A0A1A5YPR8"/>
<evidence type="ECO:0000256" key="2">
    <source>
        <dbReference type="SAM" id="Phobius"/>
    </source>
</evidence>
<dbReference type="PANTHER" id="PTHR36842">
    <property type="entry name" value="PROTEIN TOLB HOMOLOG"/>
    <property type="match status" value="1"/>
</dbReference>
<dbReference type="InterPro" id="IPR011042">
    <property type="entry name" value="6-blade_b-propeller_TolB-like"/>
</dbReference>
<keyword evidence="2" id="KW-0472">Membrane</keyword>
<protein>
    <recommendedName>
        <fullName evidence="5">Peptidase S9</fullName>
    </recommendedName>
</protein>
<dbReference type="InterPro" id="IPR011659">
    <property type="entry name" value="WD40"/>
</dbReference>
<gene>
    <name evidence="3" type="ORF">A7K91_22255</name>
</gene>
<dbReference type="OrthoDB" id="2490564at2"/>
<keyword evidence="2" id="KW-1133">Transmembrane helix</keyword>
<evidence type="ECO:0000256" key="1">
    <source>
        <dbReference type="ARBA" id="ARBA00009820"/>
    </source>
</evidence>
<dbReference type="Proteomes" id="UP000092024">
    <property type="component" value="Unassembled WGS sequence"/>
</dbReference>
<comment type="caution">
    <text evidence="3">The sequence shown here is derived from an EMBL/GenBank/DDBJ whole genome shotgun (WGS) entry which is preliminary data.</text>
</comment>
<dbReference type="PANTHER" id="PTHR36842:SF1">
    <property type="entry name" value="PROTEIN TOLB"/>
    <property type="match status" value="1"/>
</dbReference>
<evidence type="ECO:0000313" key="3">
    <source>
        <dbReference type="EMBL" id="OBR67607.1"/>
    </source>
</evidence>
<dbReference type="EMBL" id="LYPA01000032">
    <property type="protein sequence ID" value="OBR67607.1"/>
    <property type="molecule type" value="Genomic_DNA"/>
</dbReference>
<dbReference type="RefSeq" id="WP_068680434.1">
    <property type="nucleotide sequence ID" value="NZ_LYPA01000032.1"/>
</dbReference>
<dbReference type="Pfam" id="PF07676">
    <property type="entry name" value="PD40"/>
    <property type="match status" value="1"/>
</dbReference>
<dbReference type="SUPFAM" id="SSF82171">
    <property type="entry name" value="DPP6 N-terminal domain-like"/>
    <property type="match status" value="1"/>
</dbReference>
<comment type="similarity">
    <text evidence="1">Belongs to the TolB family.</text>
</comment>
<sequence length="653" mass="73275">MSEVMWEQTMEQLKEQLPVNEELKRKLHASLLRKRRQGRIWRGALAGITAAALLLGSFVIKPWEREAHVLAASLHIASQFTLSQQLGKENSVAVAEFGDVRYYAVEEEGIYAQYNNGLELLVPGGAEAVAVSPDGGKLAYTRGGNVYVYDLKQNQNHLLLKSEGAGKYLSPVWSPSGERIAVVKLADDKREAGIGQGEEEKSDVLNQPETAGKSAVGDIMEVEVKDGKAHLFSVGSSPSYVSGQRTLVFEREGAIMSINLKTKEERKLAEGSYPSVSPDGNYVAFVVTRGNPAMEELWIADIDFQTRKRLIENQLADAWDRNTGEIIEGKQQARFTLEQPVWSGNSSSMLVYKTFHTNDEYKKLVRLEVTDQEPTPEDIVAGSIEALIYRDEEYAHSFFSYDPGYLKGTSPRQIGYSIIDSGEKEGVRYVDAETYLSYSDPYMAIQKTRYFLSEGEMGYRIDDMLDLSYTELSVWDDGIYRSIEGVREEEPLLKTSDLPQADGWSNAGVDSLNYRESDKTLWLTLKREKEGQSALSLISYDFTKQQWTEWSSYENARSHMLLVDDDGGHVSMDLTLYEKAHFNDGEEADSRTEVVVYDVLKRQDTLLSKGIEGIPPDDVNTRFWKNGVLVYYAEAGGRDVFLSYNACGCPKSP</sequence>
<dbReference type="STRING" id="1844972.A7K91_22255"/>
<keyword evidence="4" id="KW-1185">Reference proteome</keyword>
<evidence type="ECO:0008006" key="5">
    <source>
        <dbReference type="Google" id="ProtNLM"/>
    </source>
</evidence>
<accession>A0A1A5YPR8</accession>
<dbReference type="Gene3D" id="2.120.10.30">
    <property type="entry name" value="TolB, C-terminal domain"/>
    <property type="match status" value="2"/>
</dbReference>
<proteinExistence type="inferred from homology"/>